<evidence type="ECO:0000313" key="1">
    <source>
        <dbReference type="EMBL" id="MCI4675757.1"/>
    </source>
</evidence>
<name>A0ABS9YXW9_9MYCO</name>
<keyword evidence="2" id="KW-1185">Reference proteome</keyword>
<organism evidence="1 2">
    <name type="scientific">Candidatus Mycolicibacterium alkanivorans</name>
    <dbReference type="NCBI Taxonomy" id="2954114"/>
    <lineage>
        <taxon>Bacteria</taxon>
        <taxon>Bacillati</taxon>
        <taxon>Actinomycetota</taxon>
        <taxon>Actinomycetes</taxon>
        <taxon>Mycobacteriales</taxon>
        <taxon>Mycobacteriaceae</taxon>
        <taxon>Mycolicibacterium</taxon>
    </lineage>
</organism>
<dbReference type="EMBL" id="JAIVFL010000001">
    <property type="protein sequence ID" value="MCI4675757.1"/>
    <property type="molecule type" value="Genomic_DNA"/>
</dbReference>
<protein>
    <submittedName>
        <fullName evidence="1">Uncharacterized protein</fullName>
    </submittedName>
</protein>
<evidence type="ECO:0000313" key="2">
    <source>
        <dbReference type="Proteomes" id="UP001139068"/>
    </source>
</evidence>
<gene>
    <name evidence="1" type="ORF">K9U37_13050</name>
</gene>
<accession>A0ABS9YXW9</accession>
<proteinExistence type="predicted"/>
<dbReference type="RefSeq" id="WP_243072034.1">
    <property type="nucleotide sequence ID" value="NZ_JAIVFL010000001.1"/>
</dbReference>
<reference evidence="1" key="1">
    <citation type="journal article" date="2022" name="ISME J.">
        <title>Identification of active gaseous-alkane degraders at natural gas seeps.</title>
        <authorList>
            <person name="Farhan Ul Haque M."/>
            <person name="Hernandez M."/>
            <person name="Crombie A.T."/>
            <person name="Murrell J.C."/>
        </authorList>
    </citation>
    <scope>NUCLEOTIDE SEQUENCE</scope>
    <source>
        <strain evidence="1">ANDR5</strain>
    </source>
</reference>
<sequence>MAPTRRHRARRLRDPLSVGFEAHRGLLILRLRWHERSARRAAASDGGLVDSPPV</sequence>
<comment type="caution">
    <text evidence="1">The sequence shown here is derived from an EMBL/GenBank/DDBJ whole genome shotgun (WGS) entry which is preliminary data.</text>
</comment>
<dbReference type="Proteomes" id="UP001139068">
    <property type="component" value="Unassembled WGS sequence"/>
</dbReference>